<sequence length="60" mass="6512">MQPRDAHTAKHRRPGALQQEGIPTMADNAAKGKSPTWPNGEPKSVRDAYDAQQSGKSGRK</sequence>
<accession>A0ABP7V7L6</accession>
<feature type="region of interest" description="Disordered" evidence="1">
    <location>
        <begin position="1"/>
        <end position="60"/>
    </location>
</feature>
<keyword evidence="3" id="KW-1185">Reference proteome</keyword>
<evidence type="ECO:0000313" key="3">
    <source>
        <dbReference type="Proteomes" id="UP001500683"/>
    </source>
</evidence>
<reference evidence="3" key="1">
    <citation type="journal article" date="2019" name="Int. J. Syst. Evol. Microbiol.">
        <title>The Global Catalogue of Microorganisms (GCM) 10K type strain sequencing project: providing services to taxonomists for standard genome sequencing and annotation.</title>
        <authorList>
            <consortium name="The Broad Institute Genomics Platform"/>
            <consortium name="The Broad Institute Genome Sequencing Center for Infectious Disease"/>
            <person name="Wu L."/>
            <person name="Ma J."/>
        </authorList>
    </citation>
    <scope>NUCLEOTIDE SEQUENCE [LARGE SCALE GENOMIC DNA]</scope>
    <source>
        <strain evidence="3">JCM 16702</strain>
    </source>
</reference>
<dbReference type="EMBL" id="BAAAZG010000002">
    <property type="protein sequence ID" value="GAA4059987.1"/>
    <property type="molecule type" value="Genomic_DNA"/>
</dbReference>
<protein>
    <submittedName>
        <fullName evidence="2">Uncharacterized protein</fullName>
    </submittedName>
</protein>
<proteinExistence type="predicted"/>
<evidence type="ECO:0000313" key="2">
    <source>
        <dbReference type="EMBL" id="GAA4059987.1"/>
    </source>
</evidence>
<name>A0ABP7V7L6_9ACTN</name>
<gene>
    <name evidence="2" type="ORF">GCM10022214_10790</name>
</gene>
<organism evidence="2 3">
    <name type="scientific">Actinomadura miaoliensis</name>
    <dbReference type="NCBI Taxonomy" id="430685"/>
    <lineage>
        <taxon>Bacteria</taxon>
        <taxon>Bacillati</taxon>
        <taxon>Actinomycetota</taxon>
        <taxon>Actinomycetes</taxon>
        <taxon>Streptosporangiales</taxon>
        <taxon>Thermomonosporaceae</taxon>
        <taxon>Actinomadura</taxon>
    </lineage>
</organism>
<dbReference type="Proteomes" id="UP001500683">
    <property type="component" value="Unassembled WGS sequence"/>
</dbReference>
<evidence type="ECO:0000256" key="1">
    <source>
        <dbReference type="SAM" id="MobiDB-lite"/>
    </source>
</evidence>
<comment type="caution">
    <text evidence="2">The sequence shown here is derived from an EMBL/GenBank/DDBJ whole genome shotgun (WGS) entry which is preliminary data.</text>
</comment>
<feature type="compositionally biased region" description="Polar residues" evidence="1">
    <location>
        <begin position="51"/>
        <end position="60"/>
    </location>
</feature>